<keyword evidence="1" id="KW-0472">Membrane</keyword>
<reference evidence="2" key="1">
    <citation type="submission" date="2014-12" db="EMBL/GenBank/DDBJ databases">
        <title>The draft genome of the Tatumella morbirosei type strain, LMG23360T isolated from pineapple rot.</title>
        <authorList>
            <person name="Smits T.H."/>
            <person name="Palmer M."/>
            <person name="Venter S.N."/>
            <person name="Duffy B."/>
            <person name="Steenkamp E.T."/>
            <person name="Chan W.Y."/>
            <person name="Coutinho T.A."/>
            <person name="Coetzee M.P."/>
            <person name="De Maayer P."/>
        </authorList>
    </citation>
    <scope>NUCLEOTIDE SEQUENCE [LARGE SCALE GENOMIC DNA]</scope>
    <source>
        <strain evidence="2">LMG 23360</strain>
    </source>
</reference>
<dbReference type="OrthoDB" id="6932881at2"/>
<organism evidence="2 3">
    <name type="scientific">Tatumella morbirosei</name>
    <dbReference type="NCBI Taxonomy" id="642227"/>
    <lineage>
        <taxon>Bacteria</taxon>
        <taxon>Pseudomonadati</taxon>
        <taxon>Pseudomonadota</taxon>
        <taxon>Gammaproteobacteria</taxon>
        <taxon>Enterobacterales</taxon>
        <taxon>Erwiniaceae</taxon>
        <taxon>Tatumella</taxon>
    </lineage>
</organism>
<protein>
    <submittedName>
        <fullName evidence="2">Uncharacterized protein</fullName>
    </submittedName>
</protein>
<dbReference type="AlphaFoldDB" id="A0A095TEB4"/>
<keyword evidence="1" id="KW-0812">Transmembrane</keyword>
<keyword evidence="1" id="KW-1133">Transmembrane helix</keyword>
<dbReference type="eggNOG" id="ENOG5032XCH">
    <property type="taxonomic scope" value="Bacteria"/>
</dbReference>
<sequence length="144" mass="16205">MSDDLDYNLLDRIALPSEVELPHPDLSAIEEPPKNDSGNLRREEKAIPKELLLLNEDVEDRKADRALREKFGDKAYKVVRKTLYGWAWLLGICGFFGIFHIKVFPDTVMVAITTAVTLNVFAAFLGVIRGLFPSGKEKSDKADK</sequence>
<evidence type="ECO:0000313" key="2">
    <source>
        <dbReference type="EMBL" id="KGD75251.1"/>
    </source>
</evidence>
<dbReference type="RefSeq" id="WP_038018854.1">
    <property type="nucleotide sequence ID" value="NZ_JPKR02000004.1"/>
</dbReference>
<evidence type="ECO:0000313" key="3">
    <source>
        <dbReference type="Proteomes" id="UP000029577"/>
    </source>
</evidence>
<gene>
    <name evidence="2" type="ORF">HA49_08425</name>
</gene>
<dbReference type="STRING" id="642227.HA49_08425"/>
<name>A0A095TEB4_9GAMM</name>
<dbReference type="Proteomes" id="UP000029577">
    <property type="component" value="Unassembled WGS sequence"/>
</dbReference>
<feature type="transmembrane region" description="Helical" evidence="1">
    <location>
        <begin position="83"/>
        <end position="101"/>
    </location>
</feature>
<accession>A0A095TEB4</accession>
<comment type="caution">
    <text evidence="2">The sequence shown here is derived from an EMBL/GenBank/DDBJ whole genome shotgun (WGS) entry which is preliminary data.</text>
</comment>
<dbReference type="EMBL" id="JPKR02000004">
    <property type="protein sequence ID" value="KGD75251.1"/>
    <property type="molecule type" value="Genomic_DNA"/>
</dbReference>
<evidence type="ECO:0000256" key="1">
    <source>
        <dbReference type="SAM" id="Phobius"/>
    </source>
</evidence>
<feature type="transmembrane region" description="Helical" evidence="1">
    <location>
        <begin position="107"/>
        <end position="132"/>
    </location>
</feature>
<proteinExistence type="predicted"/>
<keyword evidence="3" id="KW-1185">Reference proteome</keyword>